<accession>A0A6C0D774</accession>
<sequence>MAVNYDSDTTENIKLRLKDLKNSFDTVTTSPRYNNAETGEVKDALVALQTRLDTNPATELHEADDSFILIQKSILEAQEDLKIAEERVKTMRNVDKNPSYYESWFPINRPLRSSSIIVCFIFGIFFFSLSFFSFMKYLGFSFTVNISWLTSDVIQTYRKFFVYGGGFIVIGLIILTIIGWVRKS</sequence>
<name>A0A6C0D774_9ZZZZ</name>
<feature type="transmembrane region" description="Helical" evidence="1">
    <location>
        <begin position="116"/>
        <end position="140"/>
    </location>
</feature>
<keyword evidence="1" id="KW-1133">Transmembrane helix</keyword>
<dbReference type="AlphaFoldDB" id="A0A6C0D774"/>
<evidence type="ECO:0000256" key="1">
    <source>
        <dbReference type="SAM" id="Phobius"/>
    </source>
</evidence>
<reference evidence="2" key="1">
    <citation type="journal article" date="2020" name="Nature">
        <title>Giant virus diversity and host interactions through global metagenomics.</title>
        <authorList>
            <person name="Schulz F."/>
            <person name="Roux S."/>
            <person name="Paez-Espino D."/>
            <person name="Jungbluth S."/>
            <person name="Walsh D.A."/>
            <person name="Denef V.J."/>
            <person name="McMahon K.D."/>
            <person name="Konstantinidis K.T."/>
            <person name="Eloe-Fadrosh E.A."/>
            <person name="Kyrpides N.C."/>
            <person name="Woyke T."/>
        </authorList>
    </citation>
    <scope>NUCLEOTIDE SEQUENCE</scope>
    <source>
        <strain evidence="2">GVMAG-M-3300023174-129</strain>
    </source>
</reference>
<keyword evidence="1" id="KW-0812">Transmembrane</keyword>
<proteinExistence type="predicted"/>
<evidence type="ECO:0000313" key="2">
    <source>
        <dbReference type="EMBL" id="QHT12381.1"/>
    </source>
</evidence>
<dbReference type="EMBL" id="MN739544">
    <property type="protein sequence ID" value="QHT12381.1"/>
    <property type="molecule type" value="Genomic_DNA"/>
</dbReference>
<protein>
    <submittedName>
        <fullName evidence="2">Uncharacterized protein</fullName>
    </submittedName>
</protein>
<feature type="transmembrane region" description="Helical" evidence="1">
    <location>
        <begin position="160"/>
        <end position="181"/>
    </location>
</feature>
<keyword evidence="1" id="KW-0472">Membrane</keyword>
<organism evidence="2">
    <name type="scientific">viral metagenome</name>
    <dbReference type="NCBI Taxonomy" id="1070528"/>
    <lineage>
        <taxon>unclassified sequences</taxon>
        <taxon>metagenomes</taxon>
        <taxon>organismal metagenomes</taxon>
    </lineage>
</organism>